<dbReference type="SMART" id="SM00028">
    <property type="entry name" value="TPR"/>
    <property type="match status" value="3"/>
</dbReference>
<dbReference type="PANTHER" id="PTHR44943">
    <property type="entry name" value="CELLULOSE SYNTHASE OPERON PROTEIN C"/>
    <property type="match status" value="1"/>
</dbReference>
<dbReference type="Pfam" id="PF13432">
    <property type="entry name" value="TPR_16"/>
    <property type="match status" value="1"/>
</dbReference>
<dbReference type="NCBIfam" id="NF047558">
    <property type="entry name" value="TPR_END_plus"/>
    <property type="match status" value="1"/>
</dbReference>
<dbReference type="InterPro" id="IPR019734">
    <property type="entry name" value="TPR_rpt"/>
</dbReference>
<protein>
    <submittedName>
        <fullName evidence="5">Photosystem I assembly protein Ycf3</fullName>
    </submittedName>
</protein>
<evidence type="ECO:0000256" key="1">
    <source>
        <dbReference type="ARBA" id="ARBA00022737"/>
    </source>
</evidence>
<reference evidence="5" key="1">
    <citation type="submission" date="2019-03" db="EMBL/GenBank/DDBJ databases">
        <authorList>
            <person name="Hao L."/>
        </authorList>
    </citation>
    <scope>NUCLEOTIDE SEQUENCE</scope>
</reference>
<dbReference type="InterPro" id="IPR051685">
    <property type="entry name" value="Ycf3/AcsC/BcsC/TPR_MFPF"/>
</dbReference>
<dbReference type="PROSITE" id="PS50005">
    <property type="entry name" value="TPR"/>
    <property type="match status" value="3"/>
</dbReference>
<gene>
    <name evidence="5" type="ORF">SCFA_820009</name>
</gene>
<dbReference type="EMBL" id="CAADRM010000150">
    <property type="protein sequence ID" value="VFU18376.1"/>
    <property type="molecule type" value="Genomic_DNA"/>
</dbReference>
<evidence type="ECO:0000256" key="2">
    <source>
        <dbReference type="ARBA" id="ARBA00022803"/>
    </source>
</evidence>
<evidence type="ECO:0000313" key="5">
    <source>
        <dbReference type="EMBL" id="VFU18376.1"/>
    </source>
</evidence>
<keyword evidence="4" id="KW-0472">Membrane</keyword>
<keyword evidence="4" id="KW-0812">Transmembrane</keyword>
<accession>A0A485MBL7</accession>
<keyword evidence="2" id="KW-0802">TPR repeat</keyword>
<proteinExistence type="predicted"/>
<dbReference type="SUPFAM" id="SSF48452">
    <property type="entry name" value="TPR-like"/>
    <property type="match status" value="1"/>
</dbReference>
<dbReference type="InterPro" id="IPR011990">
    <property type="entry name" value="TPR-like_helical_dom_sf"/>
</dbReference>
<dbReference type="Pfam" id="PF13181">
    <property type="entry name" value="TPR_8"/>
    <property type="match status" value="1"/>
</dbReference>
<evidence type="ECO:0000256" key="3">
    <source>
        <dbReference type="SAM" id="MobiDB-lite"/>
    </source>
</evidence>
<dbReference type="PANTHER" id="PTHR44943:SF8">
    <property type="entry name" value="TPR REPEAT-CONTAINING PROTEIN MJ0263"/>
    <property type="match status" value="1"/>
</dbReference>
<sequence>MSSIYDALKRIQGERHSRLFPSPRDAESSGHARRWVLVTALSFCLVCLIGAVTAVVFVEWDSDPAGKEPARGGYQEDSGGRNVPAARTDDLKNGTNEAGKTREAASVPMTGSAAEDDSDAYIDQGERHYMAGEYDKALAAYTQAMRFSRREPRLLNNIGIVMLAKGEPEKAVNYFKQAKSLSRESVEPVYNLACAYAQMGDKNQAISYLKTACTMNPEARHWAVRDPDLLTLKDTADFDEIVGAQ</sequence>
<name>A0A485MBL7_9ZZZZ</name>
<keyword evidence="1" id="KW-0677">Repeat</keyword>
<evidence type="ECO:0000256" key="4">
    <source>
        <dbReference type="SAM" id="Phobius"/>
    </source>
</evidence>
<feature type="transmembrane region" description="Helical" evidence="4">
    <location>
        <begin position="35"/>
        <end position="58"/>
    </location>
</feature>
<dbReference type="Gene3D" id="1.25.40.10">
    <property type="entry name" value="Tetratricopeptide repeat domain"/>
    <property type="match status" value="1"/>
</dbReference>
<keyword evidence="4" id="KW-1133">Transmembrane helix</keyword>
<organism evidence="5">
    <name type="scientific">anaerobic digester metagenome</name>
    <dbReference type="NCBI Taxonomy" id="1263854"/>
    <lineage>
        <taxon>unclassified sequences</taxon>
        <taxon>metagenomes</taxon>
        <taxon>ecological metagenomes</taxon>
    </lineage>
</organism>
<dbReference type="AlphaFoldDB" id="A0A485MBL7"/>
<feature type="region of interest" description="Disordered" evidence="3">
    <location>
        <begin position="66"/>
        <end position="116"/>
    </location>
</feature>